<dbReference type="EMBL" id="BNEC01000003">
    <property type="protein sequence ID" value="GHI68361.1"/>
    <property type="molecule type" value="Genomic_DNA"/>
</dbReference>
<evidence type="ECO:0000256" key="1">
    <source>
        <dbReference type="SAM" id="Phobius"/>
    </source>
</evidence>
<gene>
    <name evidence="2" type="ORF">Snoj_22790</name>
</gene>
<proteinExistence type="predicted"/>
<keyword evidence="1" id="KW-0812">Transmembrane</keyword>
<sequence length="214" mass="22652">MLAEEYGYAVSPRPAAQVRGVARKAQNVLEPGYASRIAQGLAGGILVTVVLAAIFHMPFVVAGGIGLIGFIGLWPTELAARRKDALKTLDQEPWQVWPCRLDGEASPDHKAMVGARVQLLAPDRTPVAAFRGSMSPEDWMSVRDGRGVVWFCGDLRVGGWLALPARPAASLFRAVPAPDILGAGAPTTGTLVGLEETAIAVATSETVWAWISEA</sequence>
<reference evidence="3" key="1">
    <citation type="submission" date="2023-07" db="EMBL/GenBank/DDBJ databases">
        <title>Whole genome shotgun sequence of Streptomyces nojiriensis NBRC 13794.</title>
        <authorList>
            <person name="Komaki H."/>
            <person name="Tamura T."/>
        </authorList>
    </citation>
    <scope>NUCLEOTIDE SEQUENCE [LARGE SCALE GENOMIC DNA]</scope>
    <source>
        <strain evidence="3">NBRC 13794</strain>
    </source>
</reference>
<feature type="transmembrane region" description="Helical" evidence="1">
    <location>
        <begin position="41"/>
        <end position="74"/>
    </location>
</feature>
<organism evidence="2 3">
    <name type="scientific">Streptomyces nojiriensis</name>
    <dbReference type="NCBI Taxonomy" id="66374"/>
    <lineage>
        <taxon>Bacteria</taxon>
        <taxon>Bacillati</taxon>
        <taxon>Actinomycetota</taxon>
        <taxon>Actinomycetes</taxon>
        <taxon>Kitasatosporales</taxon>
        <taxon>Streptomycetaceae</taxon>
        <taxon>Streptomyces</taxon>
    </lineage>
</organism>
<dbReference type="Proteomes" id="UP000613974">
    <property type="component" value="Unassembled WGS sequence"/>
</dbReference>
<evidence type="ECO:0000313" key="3">
    <source>
        <dbReference type="Proteomes" id="UP000613974"/>
    </source>
</evidence>
<comment type="caution">
    <text evidence="2">The sequence shown here is derived from an EMBL/GenBank/DDBJ whole genome shotgun (WGS) entry which is preliminary data.</text>
</comment>
<accession>A0ABQ3SJN9</accession>
<dbReference type="RefSeq" id="WP_189744657.1">
    <property type="nucleotide sequence ID" value="NZ_BMRL01000016.1"/>
</dbReference>
<name>A0ABQ3SJN9_9ACTN</name>
<keyword evidence="1" id="KW-1133">Transmembrane helix</keyword>
<dbReference type="GeneID" id="95594655"/>
<protein>
    <submittedName>
        <fullName evidence="2">Uncharacterized protein</fullName>
    </submittedName>
</protein>
<keyword evidence="3" id="KW-1185">Reference proteome</keyword>
<keyword evidence="1" id="KW-0472">Membrane</keyword>
<evidence type="ECO:0000313" key="2">
    <source>
        <dbReference type="EMBL" id="GHI68361.1"/>
    </source>
</evidence>